<dbReference type="InterPro" id="IPR009057">
    <property type="entry name" value="Homeodomain-like_sf"/>
</dbReference>
<keyword evidence="5" id="KW-1185">Reference proteome</keyword>
<dbReference type="OrthoDB" id="6670788at2"/>
<dbReference type="EMBL" id="AVBC01000020">
    <property type="protein sequence ID" value="ERL51926.1"/>
    <property type="molecule type" value="Genomic_DNA"/>
</dbReference>
<name>W1N9Q5_9GAMM</name>
<dbReference type="SMART" id="SM00342">
    <property type="entry name" value="HTH_ARAC"/>
    <property type="match status" value="1"/>
</dbReference>
<dbReference type="KEGG" id="hhu:AR456_14865"/>
<dbReference type="InterPro" id="IPR053142">
    <property type="entry name" value="PchR_regulatory_protein"/>
</dbReference>
<dbReference type="PATRIC" id="fig|1178482.3.peg.1605"/>
<dbReference type="STRING" id="1178482.AR456_14865"/>
<evidence type="ECO:0000256" key="1">
    <source>
        <dbReference type="ARBA" id="ARBA00023015"/>
    </source>
</evidence>
<dbReference type="Pfam" id="PF12833">
    <property type="entry name" value="HTH_18"/>
    <property type="match status" value="1"/>
</dbReference>
<dbReference type="GO" id="GO:0003700">
    <property type="term" value="F:DNA-binding transcription factor activity"/>
    <property type="evidence" value="ECO:0007669"/>
    <property type="project" value="InterPro"/>
</dbReference>
<gene>
    <name evidence="4" type="ORF">BJB45_12220</name>
</gene>
<proteinExistence type="predicted"/>
<keyword evidence="2" id="KW-0804">Transcription</keyword>
<dbReference type="GO" id="GO:0043565">
    <property type="term" value="F:sequence-specific DNA binding"/>
    <property type="evidence" value="ECO:0007669"/>
    <property type="project" value="InterPro"/>
</dbReference>
<evidence type="ECO:0000313" key="4">
    <source>
        <dbReference type="EMBL" id="ERL51926.1"/>
    </source>
</evidence>
<dbReference type="AlphaFoldDB" id="W1N9Q5"/>
<dbReference type="eggNOG" id="COG2207">
    <property type="taxonomic scope" value="Bacteria"/>
</dbReference>
<dbReference type="SUPFAM" id="SSF46689">
    <property type="entry name" value="Homeodomain-like"/>
    <property type="match status" value="2"/>
</dbReference>
<dbReference type="PANTHER" id="PTHR47893">
    <property type="entry name" value="REGULATORY PROTEIN PCHR"/>
    <property type="match status" value="1"/>
</dbReference>
<dbReference type="InterPro" id="IPR018060">
    <property type="entry name" value="HTH_AraC"/>
</dbReference>
<evidence type="ECO:0000313" key="5">
    <source>
        <dbReference type="Proteomes" id="UP000019113"/>
    </source>
</evidence>
<evidence type="ECO:0000259" key="3">
    <source>
        <dbReference type="PROSITE" id="PS01124"/>
    </source>
</evidence>
<accession>W1N9Q5</accession>
<dbReference type="RefSeq" id="WP_021818562.1">
    <property type="nucleotide sequence ID" value="NZ_AVBC01000020.1"/>
</dbReference>
<dbReference type="PANTHER" id="PTHR47893:SF1">
    <property type="entry name" value="REGULATORY PROTEIN PCHR"/>
    <property type="match status" value="1"/>
</dbReference>
<dbReference type="Gene3D" id="1.10.10.60">
    <property type="entry name" value="Homeodomain-like"/>
    <property type="match status" value="1"/>
</dbReference>
<keyword evidence="1" id="KW-0805">Transcription regulation</keyword>
<reference evidence="4 5" key="1">
    <citation type="submission" date="2013-08" db="EMBL/GenBank/DDBJ databases">
        <title>draft genome of Halomonas huanghegensis, strain BJGMM-B45T.</title>
        <authorList>
            <person name="Miao C."/>
            <person name="Wan Y."/>
            <person name="Jin W."/>
        </authorList>
    </citation>
    <scope>NUCLEOTIDE SEQUENCE [LARGE SCALE GENOMIC DNA]</scope>
    <source>
        <strain evidence="4 5">BJGMM-B45</strain>
    </source>
</reference>
<feature type="domain" description="HTH araC/xylS-type" evidence="3">
    <location>
        <begin position="236"/>
        <end position="333"/>
    </location>
</feature>
<sequence length="347" mass="38386">MSAANSRPLAGGSPELASDAPHLITVADFLRYGERHGIDYRFAGGDMPCHSHCSQAVLKGRVFEEQLRPGWYLTFSDVEVLHPYDSCSTMASPLFVCVVLEGRIQIDIGGRTQHMEAGNALSARLAQEAALRVHQPAGQRLRTLNLALDDGAIDRLAKSHGMGELLNVDRPQLHIWPLPGFLAPAIEQALKPMPSHAQRQMMLEALGLQMLALGLPNVSTITRTAGLSPDEQRRLEQVRQHLHDAPSQPYQLKQLADMASMSQSSLRAKFQRCFGVSLFDYLREIRLQLAHELLRNGQSVQQAAWQSGYSHTSNFSTAFRRRFGLCPSKIIPHSSLGSGSRPDTRRA</sequence>
<dbReference type="Proteomes" id="UP000019113">
    <property type="component" value="Unassembled WGS sequence"/>
</dbReference>
<organism evidence="4 5">
    <name type="scientific">Halomonas huangheensis</name>
    <dbReference type="NCBI Taxonomy" id="1178482"/>
    <lineage>
        <taxon>Bacteria</taxon>
        <taxon>Pseudomonadati</taxon>
        <taxon>Pseudomonadota</taxon>
        <taxon>Gammaproteobacteria</taxon>
        <taxon>Oceanospirillales</taxon>
        <taxon>Halomonadaceae</taxon>
        <taxon>Halomonas</taxon>
    </lineage>
</organism>
<protein>
    <recommendedName>
        <fullName evidence="3">HTH araC/xylS-type domain-containing protein</fullName>
    </recommendedName>
</protein>
<comment type="caution">
    <text evidence="4">The sequence shown here is derived from an EMBL/GenBank/DDBJ whole genome shotgun (WGS) entry which is preliminary data.</text>
</comment>
<dbReference type="PROSITE" id="PS01124">
    <property type="entry name" value="HTH_ARAC_FAMILY_2"/>
    <property type="match status" value="1"/>
</dbReference>
<evidence type="ECO:0000256" key="2">
    <source>
        <dbReference type="ARBA" id="ARBA00023163"/>
    </source>
</evidence>